<dbReference type="InterPro" id="IPR006600">
    <property type="entry name" value="HTH_CenpB_DNA-bd_dom"/>
</dbReference>
<evidence type="ECO:0000259" key="3">
    <source>
        <dbReference type="PROSITE" id="PS51253"/>
    </source>
</evidence>
<keyword evidence="2" id="KW-0238">DNA-binding</keyword>
<evidence type="ECO:0000256" key="1">
    <source>
        <dbReference type="ARBA" id="ARBA00004123"/>
    </source>
</evidence>
<dbReference type="InterPro" id="IPR009057">
    <property type="entry name" value="Homeodomain-like_sf"/>
</dbReference>
<sequence length="271" mass="30845">MKRIQFMKQQKLLSLRESKSGKRLRLDGAGRHLRDKEFDDQMIAWIRTQRACNQRVSRRTIQIHALQIANQADEEETIFKASCGWLNKFMLRHNLRVRIATTVCQKPPIEYEKKLLDFILYIQRQRQSNIYHHIYAADETAVWLDASGGKFVAVKGAKEVSVLTTGHDKLRLTVMLHKIRPSSRCKLKCTVQGKDSAATCGITNALDGSEDGEIHCFKEDGPVPNGMIRLQQAREMAEFDILAEGIAGLFEEVDVEQDEENGFISDGSVEL</sequence>
<dbReference type="SUPFAM" id="SSF46689">
    <property type="entry name" value="Homeodomain-like"/>
    <property type="match status" value="1"/>
</dbReference>
<reference evidence="5" key="1">
    <citation type="submission" date="2022-11" db="UniProtKB">
        <authorList>
            <consortium name="WormBaseParasite"/>
        </authorList>
    </citation>
    <scope>IDENTIFICATION</scope>
</reference>
<dbReference type="PROSITE" id="PS51253">
    <property type="entry name" value="HTH_CENPB"/>
    <property type="match status" value="1"/>
</dbReference>
<dbReference type="SMART" id="SM00674">
    <property type="entry name" value="CENPB"/>
    <property type="match status" value="1"/>
</dbReference>
<dbReference type="Proteomes" id="UP000887572">
    <property type="component" value="Unplaced"/>
</dbReference>
<dbReference type="Pfam" id="PF03221">
    <property type="entry name" value="HTH_Tnp_Tc5"/>
    <property type="match status" value="1"/>
</dbReference>
<evidence type="ECO:0000313" key="4">
    <source>
        <dbReference type="Proteomes" id="UP000887572"/>
    </source>
</evidence>
<dbReference type="WBParaSite" id="Gr19_v10_g6553.t1">
    <property type="protein sequence ID" value="Gr19_v10_g6553.t1"/>
    <property type="gene ID" value="Gr19_v10_g6553"/>
</dbReference>
<accession>A0A914I1X5</accession>
<protein>
    <submittedName>
        <fullName evidence="5">HTH CENPB-type domain-containing protein</fullName>
    </submittedName>
</protein>
<evidence type="ECO:0000256" key="2">
    <source>
        <dbReference type="ARBA" id="ARBA00023125"/>
    </source>
</evidence>
<keyword evidence="4" id="KW-1185">Reference proteome</keyword>
<dbReference type="GO" id="GO:0003677">
    <property type="term" value="F:DNA binding"/>
    <property type="evidence" value="ECO:0007669"/>
    <property type="project" value="UniProtKB-KW"/>
</dbReference>
<dbReference type="GO" id="GO:0005634">
    <property type="term" value="C:nucleus"/>
    <property type="evidence" value="ECO:0007669"/>
    <property type="project" value="UniProtKB-SubCell"/>
</dbReference>
<dbReference type="Gene3D" id="1.10.10.60">
    <property type="entry name" value="Homeodomain-like"/>
    <property type="match status" value="1"/>
</dbReference>
<proteinExistence type="predicted"/>
<name>A0A914I1X5_GLORO</name>
<feature type="domain" description="HTH CENPB-type" evidence="3">
    <location>
        <begin position="26"/>
        <end position="99"/>
    </location>
</feature>
<evidence type="ECO:0000313" key="5">
    <source>
        <dbReference type="WBParaSite" id="Gr19_v10_g6553.t1"/>
    </source>
</evidence>
<dbReference type="AlphaFoldDB" id="A0A914I1X5"/>
<comment type="subcellular location">
    <subcellularLocation>
        <location evidence="1">Nucleus</location>
    </subcellularLocation>
</comment>
<organism evidence="4 5">
    <name type="scientific">Globodera rostochiensis</name>
    <name type="common">Golden nematode worm</name>
    <name type="synonym">Heterodera rostochiensis</name>
    <dbReference type="NCBI Taxonomy" id="31243"/>
    <lineage>
        <taxon>Eukaryota</taxon>
        <taxon>Metazoa</taxon>
        <taxon>Ecdysozoa</taxon>
        <taxon>Nematoda</taxon>
        <taxon>Chromadorea</taxon>
        <taxon>Rhabditida</taxon>
        <taxon>Tylenchina</taxon>
        <taxon>Tylenchomorpha</taxon>
        <taxon>Tylenchoidea</taxon>
        <taxon>Heteroderidae</taxon>
        <taxon>Heteroderinae</taxon>
        <taxon>Globodera</taxon>
    </lineage>
</organism>